<dbReference type="GO" id="GO:0005524">
    <property type="term" value="F:ATP binding"/>
    <property type="evidence" value="ECO:0007669"/>
    <property type="project" value="InterPro"/>
</dbReference>
<feature type="domain" description="Protein kinase" evidence="1">
    <location>
        <begin position="1"/>
        <end position="100"/>
    </location>
</feature>
<name>A0A7I4BEF4_PHYPA</name>
<dbReference type="InterPro" id="IPR011009">
    <property type="entry name" value="Kinase-like_dom_sf"/>
</dbReference>
<dbReference type="EnsemblPlants" id="Pp3c18_20820V3.1">
    <property type="protein sequence ID" value="Pp3c18_20820V3.1"/>
    <property type="gene ID" value="Pp3c18_20820"/>
</dbReference>
<dbReference type="GO" id="GO:0004672">
    <property type="term" value="F:protein kinase activity"/>
    <property type="evidence" value="ECO:0007669"/>
    <property type="project" value="InterPro"/>
</dbReference>
<evidence type="ECO:0000313" key="3">
    <source>
        <dbReference type="Proteomes" id="UP000006727"/>
    </source>
</evidence>
<dbReference type="InterPro" id="IPR051681">
    <property type="entry name" value="Ser/Thr_Kinases-Pseudokinases"/>
</dbReference>
<evidence type="ECO:0000259" key="1">
    <source>
        <dbReference type="PROSITE" id="PS50011"/>
    </source>
</evidence>
<proteinExistence type="predicted"/>
<dbReference type="Proteomes" id="UP000006727">
    <property type="component" value="Chromosome 18"/>
</dbReference>
<dbReference type="EMBL" id="ABEU02000018">
    <property type="status" value="NOT_ANNOTATED_CDS"/>
    <property type="molecule type" value="Genomic_DNA"/>
</dbReference>
<dbReference type="PROSITE" id="PS50011">
    <property type="entry name" value="PROTEIN_KINASE_DOM"/>
    <property type="match status" value="1"/>
</dbReference>
<dbReference type="PANTHER" id="PTHR44329">
    <property type="entry name" value="SERINE/THREONINE-PROTEIN KINASE TNNI3K-RELATED"/>
    <property type="match status" value="1"/>
</dbReference>
<dbReference type="InterPro" id="IPR000719">
    <property type="entry name" value="Prot_kinase_dom"/>
</dbReference>
<sequence>MALEALRNKFELREMCQFEADVYSFAMICSKILSKKDPFYDVHEVKGILDRIEKGERPNLPSNCEDLIELIQECWRLNPLHQPKFANVCERLESLKKKYLIGIGVANAPKFGASKNNYHQNIEFQQIHNRLPLVDVFEEEIFGLIQCLLRIRQHHANKVKALHLI</sequence>
<evidence type="ECO:0000313" key="2">
    <source>
        <dbReference type="EnsemblPlants" id="Pp3c18_20820V3.1"/>
    </source>
</evidence>
<protein>
    <recommendedName>
        <fullName evidence="1">Protein kinase domain-containing protein</fullName>
    </recommendedName>
</protein>
<reference evidence="2" key="3">
    <citation type="submission" date="2020-12" db="UniProtKB">
        <authorList>
            <consortium name="EnsemblPlants"/>
        </authorList>
    </citation>
    <scope>IDENTIFICATION</scope>
</reference>
<keyword evidence="3" id="KW-1185">Reference proteome</keyword>
<dbReference type="InterPro" id="IPR001245">
    <property type="entry name" value="Ser-Thr/Tyr_kinase_cat_dom"/>
</dbReference>
<dbReference type="AlphaFoldDB" id="A0A7I4BEF4"/>
<reference evidence="2 3" key="1">
    <citation type="journal article" date="2008" name="Science">
        <title>The Physcomitrella genome reveals evolutionary insights into the conquest of land by plants.</title>
        <authorList>
            <person name="Rensing S."/>
            <person name="Lang D."/>
            <person name="Zimmer A."/>
            <person name="Terry A."/>
            <person name="Salamov A."/>
            <person name="Shapiro H."/>
            <person name="Nishiyama T."/>
            <person name="Perroud P.-F."/>
            <person name="Lindquist E."/>
            <person name="Kamisugi Y."/>
            <person name="Tanahashi T."/>
            <person name="Sakakibara K."/>
            <person name="Fujita T."/>
            <person name="Oishi K."/>
            <person name="Shin-I T."/>
            <person name="Kuroki Y."/>
            <person name="Toyoda A."/>
            <person name="Suzuki Y."/>
            <person name="Hashimoto A."/>
            <person name="Yamaguchi K."/>
            <person name="Sugano A."/>
            <person name="Kohara Y."/>
            <person name="Fujiyama A."/>
            <person name="Anterola A."/>
            <person name="Aoki S."/>
            <person name="Ashton N."/>
            <person name="Barbazuk W.B."/>
            <person name="Barker E."/>
            <person name="Bennetzen J."/>
            <person name="Bezanilla M."/>
            <person name="Blankenship R."/>
            <person name="Cho S.H."/>
            <person name="Dutcher S."/>
            <person name="Estelle M."/>
            <person name="Fawcett J.A."/>
            <person name="Gundlach H."/>
            <person name="Hanada K."/>
            <person name="Heyl A."/>
            <person name="Hicks K.A."/>
            <person name="Hugh J."/>
            <person name="Lohr M."/>
            <person name="Mayer K."/>
            <person name="Melkozernov A."/>
            <person name="Murata T."/>
            <person name="Nelson D."/>
            <person name="Pils B."/>
            <person name="Prigge M."/>
            <person name="Reiss B."/>
            <person name="Renner T."/>
            <person name="Rombauts S."/>
            <person name="Rushton P."/>
            <person name="Sanderfoot A."/>
            <person name="Schween G."/>
            <person name="Shiu S.-H."/>
            <person name="Stueber K."/>
            <person name="Theodoulou F.L."/>
            <person name="Tu H."/>
            <person name="Van de Peer Y."/>
            <person name="Verrier P.J."/>
            <person name="Waters E."/>
            <person name="Wood A."/>
            <person name="Yang L."/>
            <person name="Cove D."/>
            <person name="Cuming A."/>
            <person name="Hasebe M."/>
            <person name="Lucas S."/>
            <person name="Mishler D.B."/>
            <person name="Reski R."/>
            <person name="Grigoriev I."/>
            <person name="Quatrano R.S."/>
            <person name="Boore J.L."/>
        </authorList>
    </citation>
    <scope>NUCLEOTIDE SEQUENCE [LARGE SCALE GENOMIC DNA]</scope>
    <source>
        <strain evidence="2 3">cv. Gransden 2004</strain>
    </source>
</reference>
<dbReference type="Gene3D" id="1.10.510.10">
    <property type="entry name" value="Transferase(Phosphotransferase) domain 1"/>
    <property type="match status" value="1"/>
</dbReference>
<reference evidence="2 3" key="2">
    <citation type="journal article" date="2018" name="Plant J.">
        <title>The Physcomitrella patens chromosome-scale assembly reveals moss genome structure and evolution.</title>
        <authorList>
            <person name="Lang D."/>
            <person name="Ullrich K.K."/>
            <person name="Murat F."/>
            <person name="Fuchs J."/>
            <person name="Jenkins J."/>
            <person name="Haas F.B."/>
            <person name="Piednoel M."/>
            <person name="Gundlach H."/>
            <person name="Van Bel M."/>
            <person name="Meyberg R."/>
            <person name="Vives C."/>
            <person name="Morata J."/>
            <person name="Symeonidi A."/>
            <person name="Hiss M."/>
            <person name="Muchero W."/>
            <person name="Kamisugi Y."/>
            <person name="Saleh O."/>
            <person name="Blanc G."/>
            <person name="Decker E.L."/>
            <person name="van Gessel N."/>
            <person name="Grimwood J."/>
            <person name="Hayes R.D."/>
            <person name="Graham S.W."/>
            <person name="Gunter L.E."/>
            <person name="McDaniel S.F."/>
            <person name="Hoernstein S.N.W."/>
            <person name="Larsson A."/>
            <person name="Li F.W."/>
            <person name="Perroud P.F."/>
            <person name="Phillips J."/>
            <person name="Ranjan P."/>
            <person name="Rokshar D.S."/>
            <person name="Rothfels C.J."/>
            <person name="Schneider L."/>
            <person name="Shu S."/>
            <person name="Stevenson D.W."/>
            <person name="Thummler F."/>
            <person name="Tillich M."/>
            <person name="Villarreal Aguilar J.C."/>
            <person name="Widiez T."/>
            <person name="Wong G.K."/>
            <person name="Wymore A."/>
            <person name="Zhang Y."/>
            <person name="Zimmer A.D."/>
            <person name="Quatrano R.S."/>
            <person name="Mayer K.F.X."/>
            <person name="Goodstein D."/>
            <person name="Casacuberta J.M."/>
            <person name="Vandepoele K."/>
            <person name="Reski R."/>
            <person name="Cuming A.C."/>
            <person name="Tuskan G.A."/>
            <person name="Maumus F."/>
            <person name="Salse J."/>
            <person name="Schmutz J."/>
            <person name="Rensing S.A."/>
        </authorList>
    </citation>
    <scope>NUCLEOTIDE SEQUENCE [LARGE SCALE GENOMIC DNA]</scope>
    <source>
        <strain evidence="2 3">cv. Gransden 2004</strain>
    </source>
</reference>
<dbReference type="Gramene" id="Pp3c18_20820V3.1">
    <property type="protein sequence ID" value="Pp3c18_20820V3.1"/>
    <property type="gene ID" value="Pp3c18_20820"/>
</dbReference>
<accession>A0A7I4BEF4</accession>
<organism evidence="2 3">
    <name type="scientific">Physcomitrium patens</name>
    <name type="common">Spreading-leaved earth moss</name>
    <name type="synonym">Physcomitrella patens</name>
    <dbReference type="NCBI Taxonomy" id="3218"/>
    <lineage>
        <taxon>Eukaryota</taxon>
        <taxon>Viridiplantae</taxon>
        <taxon>Streptophyta</taxon>
        <taxon>Embryophyta</taxon>
        <taxon>Bryophyta</taxon>
        <taxon>Bryophytina</taxon>
        <taxon>Bryopsida</taxon>
        <taxon>Funariidae</taxon>
        <taxon>Funariales</taxon>
        <taxon>Funariaceae</taxon>
        <taxon>Physcomitrium</taxon>
    </lineage>
</organism>
<dbReference type="Pfam" id="PF07714">
    <property type="entry name" value="PK_Tyr_Ser-Thr"/>
    <property type="match status" value="1"/>
</dbReference>
<dbReference type="PANTHER" id="PTHR44329:SF260">
    <property type="entry name" value="PROTEIN KINASE DOMAIN-CONTAINING PROTEIN"/>
    <property type="match status" value="1"/>
</dbReference>
<dbReference type="SUPFAM" id="SSF56112">
    <property type="entry name" value="Protein kinase-like (PK-like)"/>
    <property type="match status" value="1"/>
</dbReference>